<dbReference type="GO" id="GO:0003677">
    <property type="term" value="F:DNA binding"/>
    <property type="evidence" value="ECO:0007669"/>
    <property type="project" value="UniProtKB-KW"/>
</dbReference>
<evidence type="ECO:0000256" key="2">
    <source>
        <dbReference type="ARBA" id="ARBA00022723"/>
    </source>
</evidence>
<evidence type="ECO:0000256" key="7">
    <source>
        <dbReference type="ARBA" id="ARBA00023242"/>
    </source>
</evidence>
<keyword evidence="3" id="KW-0677">Repeat</keyword>
<evidence type="ECO:0000256" key="8">
    <source>
        <dbReference type="SAM" id="MobiDB-lite"/>
    </source>
</evidence>
<evidence type="ECO:0000313" key="10">
    <source>
        <dbReference type="WBParaSite" id="SRDH1_77190.1"/>
    </source>
</evidence>
<dbReference type="SUPFAM" id="SSF57667">
    <property type="entry name" value="beta-beta-alpha zinc fingers"/>
    <property type="match status" value="2"/>
</dbReference>
<dbReference type="GO" id="GO:0008270">
    <property type="term" value="F:zinc ion binding"/>
    <property type="evidence" value="ECO:0007669"/>
    <property type="project" value="UniProtKB-KW"/>
</dbReference>
<proteinExistence type="predicted"/>
<dbReference type="PANTHER" id="PTHR16515">
    <property type="entry name" value="PR DOMAIN ZINC FINGER PROTEIN"/>
    <property type="match status" value="1"/>
</dbReference>
<dbReference type="SMART" id="SM00355">
    <property type="entry name" value="ZnF_C2H2"/>
    <property type="match status" value="4"/>
</dbReference>
<evidence type="ECO:0000313" key="9">
    <source>
        <dbReference type="Proteomes" id="UP000050792"/>
    </source>
</evidence>
<dbReference type="FunFam" id="3.30.160.60:FF:001498">
    <property type="entry name" value="Zinc finger protein 404"/>
    <property type="match status" value="1"/>
</dbReference>
<evidence type="ECO:0000256" key="6">
    <source>
        <dbReference type="ARBA" id="ARBA00023125"/>
    </source>
</evidence>
<dbReference type="PROSITE" id="PS00028">
    <property type="entry name" value="ZINC_FINGER_C2H2_1"/>
    <property type="match status" value="3"/>
</dbReference>
<dbReference type="FunFam" id="3.30.160.60:FF:000902">
    <property type="entry name" value="Zinc finger protein 445"/>
    <property type="match status" value="1"/>
</dbReference>
<evidence type="ECO:0000256" key="4">
    <source>
        <dbReference type="ARBA" id="ARBA00022771"/>
    </source>
</evidence>
<evidence type="ECO:0000256" key="1">
    <source>
        <dbReference type="ARBA" id="ARBA00004123"/>
    </source>
</evidence>
<evidence type="ECO:0000256" key="5">
    <source>
        <dbReference type="ARBA" id="ARBA00022833"/>
    </source>
</evidence>
<dbReference type="GO" id="GO:0010468">
    <property type="term" value="P:regulation of gene expression"/>
    <property type="evidence" value="ECO:0007669"/>
    <property type="project" value="TreeGrafter"/>
</dbReference>
<dbReference type="Gene3D" id="3.30.160.60">
    <property type="entry name" value="Classic Zinc Finger"/>
    <property type="match status" value="4"/>
</dbReference>
<name>A0A183R2T1_9TREM</name>
<organism evidence="9 10">
    <name type="scientific">Schistosoma rodhaini</name>
    <dbReference type="NCBI Taxonomy" id="6188"/>
    <lineage>
        <taxon>Eukaryota</taxon>
        <taxon>Metazoa</taxon>
        <taxon>Spiralia</taxon>
        <taxon>Lophotrochozoa</taxon>
        <taxon>Platyhelminthes</taxon>
        <taxon>Trematoda</taxon>
        <taxon>Digenea</taxon>
        <taxon>Strigeidida</taxon>
        <taxon>Schistosomatoidea</taxon>
        <taxon>Schistosomatidae</taxon>
        <taxon>Schistosoma</taxon>
    </lineage>
</organism>
<protein>
    <submittedName>
        <fullName evidence="10">Zinc finger protein</fullName>
    </submittedName>
</protein>
<feature type="region of interest" description="Disordered" evidence="8">
    <location>
        <begin position="487"/>
        <end position="587"/>
    </location>
</feature>
<dbReference type="GO" id="GO:0005634">
    <property type="term" value="C:nucleus"/>
    <property type="evidence" value="ECO:0007669"/>
    <property type="project" value="UniProtKB-SubCell"/>
</dbReference>
<dbReference type="AlphaFoldDB" id="A0A183R2T1"/>
<dbReference type="WBParaSite" id="SRDH1_77190.1">
    <property type="protein sequence ID" value="SRDH1_77190.1"/>
    <property type="gene ID" value="SRDH1_77190"/>
</dbReference>
<reference evidence="9" key="1">
    <citation type="submission" date="2022-06" db="EMBL/GenBank/DDBJ databases">
        <authorList>
            <person name="Berger JAMES D."/>
            <person name="Berger JAMES D."/>
        </authorList>
    </citation>
    <scope>NUCLEOTIDE SEQUENCE [LARGE SCALE GENOMIC DNA]</scope>
</reference>
<keyword evidence="4" id="KW-0863">Zinc-finger</keyword>
<feature type="compositionally biased region" description="Polar residues" evidence="8">
    <location>
        <begin position="505"/>
        <end position="522"/>
    </location>
</feature>
<dbReference type="FunFam" id="3.30.160.60:FF:000110">
    <property type="entry name" value="Zinc finger protein-like"/>
    <property type="match status" value="1"/>
</dbReference>
<dbReference type="PANTHER" id="PTHR16515:SF49">
    <property type="entry name" value="GASTRULA ZINC FINGER PROTEIN XLCGF49.1-LIKE-RELATED"/>
    <property type="match status" value="1"/>
</dbReference>
<keyword evidence="6" id="KW-0238">DNA-binding</keyword>
<dbReference type="InterPro" id="IPR050331">
    <property type="entry name" value="Zinc_finger"/>
</dbReference>
<comment type="subcellular location">
    <subcellularLocation>
        <location evidence="1">Nucleus</location>
    </subcellularLocation>
</comment>
<dbReference type="FunFam" id="3.30.160.60:FF:000016">
    <property type="entry name" value="zinc finger protein 37 homolog"/>
    <property type="match status" value="1"/>
</dbReference>
<dbReference type="Proteomes" id="UP000050792">
    <property type="component" value="Unassembled WGS sequence"/>
</dbReference>
<accession>A0A183R2T1</accession>
<keyword evidence="2" id="KW-0479">Metal-binding</keyword>
<dbReference type="InterPro" id="IPR013087">
    <property type="entry name" value="Znf_C2H2_type"/>
</dbReference>
<dbReference type="InterPro" id="IPR036236">
    <property type="entry name" value="Znf_C2H2_sf"/>
</dbReference>
<reference evidence="10" key="2">
    <citation type="submission" date="2023-11" db="UniProtKB">
        <authorList>
            <consortium name="WormBaseParasite"/>
        </authorList>
    </citation>
    <scope>IDENTIFICATION</scope>
</reference>
<evidence type="ECO:0000256" key="3">
    <source>
        <dbReference type="ARBA" id="ARBA00022737"/>
    </source>
</evidence>
<keyword evidence="7" id="KW-0539">Nucleus</keyword>
<dbReference type="Pfam" id="PF00096">
    <property type="entry name" value="zf-C2H2"/>
    <property type="match status" value="4"/>
</dbReference>
<sequence>MNFFSQFLELWNSRFPGDNKAPQLDCLKADQFSSVADQKRALEEYSCKLSMTIEEHKQKIDYDSFTKEYLQKCIQKLGAISQVFSEIEHVGPKVSGSSSSQLSNISNFPGDISSNIFSQNTTPCFTNNPSNFSLLPQCIASSLINSASPLLAAVATSTAPFLFPSTLTHFSCPDVIKSDPDQVSQSNRPRGSGDHCLVQNHEHQSFDLTPSPIHNNLFCSGTNYPPPTASRPLPHETGGCVKSDYSGRLNDGLTGSTTDAQAAAAAVAAAFGLNFTGGGPLTGNNNVMGFNKQRNQSGSSLLQISPMSSINGVDGKEEDSSIERPFQCMTCSRSFSVKAGLVQHMRTHTDERPYPCIHCGRAFKQKIQLTTHMRVHSGERPYGCRLCGKLFRQQSHVVQHLRTHTGEKPHKCYQCGKAFRQKYSLISHQRRMCRNRSASNPIAAGMTMWISPGVDGDTGNLIKEFSPNKGNSSIASPNASLSTPISVMTSLQSPPSPFPSSPVSNTHALPQNQFQTPVNINGDSHRENPVATRSRCNSLSKSKYELHDWSRSLSRHPSRLTSEDDSIHSPRTSRSGALQGHAPMGLT</sequence>
<keyword evidence="5" id="KW-0862">Zinc</keyword>
<dbReference type="PROSITE" id="PS50157">
    <property type="entry name" value="ZINC_FINGER_C2H2_2"/>
    <property type="match status" value="4"/>
</dbReference>
<keyword evidence="9" id="KW-1185">Reference proteome</keyword>